<keyword evidence="3" id="KW-1185">Reference proteome</keyword>
<dbReference type="InterPro" id="IPR037401">
    <property type="entry name" value="SnoaL-like"/>
</dbReference>
<dbReference type="EMBL" id="AP022593">
    <property type="protein sequence ID" value="BBY49152.1"/>
    <property type="molecule type" value="Genomic_DNA"/>
</dbReference>
<evidence type="ECO:0000313" key="2">
    <source>
        <dbReference type="EMBL" id="BBY49152.1"/>
    </source>
</evidence>
<dbReference type="KEGG" id="marz:MARA_26200"/>
<dbReference type="RefSeq" id="WP_163918835.1">
    <property type="nucleotide sequence ID" value="NZ_AP022593.1"/>
</dbReference>
<organism evidence="2 3">
    <name type="scientific">Mycolicibacterium arabiense</name>
    <dbReference type="NCBI Taxonomy" id="1286181"/>
    <lineage>
        <taxon>Bacteria</taxon>
        <taxon>Bacillati</taxon>
        <taxon>Actinomycetota</taxon>
        <taxon>Actinomycetes</taxon>
        <taxon>Mycobacteriales</taxon>
        <taxon>Mycobacteriaceae</taxon>
        <taxon>Mycolicibacterium</taxon>
    </lineage>
</organism>
<gene>
    <name evidence="2" type="ORF">MARA_26200</name>
</gene>
<geneLocation type="plasmid" evidence="3">
    <name>pjcm18538 dna</name>
</geneLocation>
<evidence type="ECO:0000313" key="3">
    <source>
        <dbReference type="Proteomes" id="UP000467428"/>
    </source>
</evidence>
<dbReference type="Gene3D" id="3.10.450.50">
    <property type="match status" value="1"/>
</dbReference>
<proteinExistence type="predicted"/>
<protein>
    <recommendedName>
        <fullName evidence="1">SnoaL-like domain-containing protein</fullName>
    </recommendedName>
</protein>
<dbReference type="Pfam" id="PF12680">
    <property type="entry name" value="SnoaL_2"/>
    <property type="match status" value="1"/>
</dbReference>
<dbReference type="InterPro" id="IPR032710">
    <property type="entry name" value="NTF2-like_dom_sf"/>
</dbReference>
<reference evidence="2 3" key="1">
    <citation type="journal article" date="2019" name="Emerg. Microbes Infect.">
        <title>Comprehensive subspecies identification of 175 nontuberculous mycobacteria species based on 7547 genomic profiles.</title>
        <authorList>
            <person name="Matsumoto Y."/>
            <person name="Kinjo T."/>
            <person name="Motooka D."/>
            <person name="Nabeya D."/>
            <person name="Jung N."/>
            <person name="Uechi K."/>
            <person name="Horii T."/>
            <person name="Iida T."/>
            <person name="Fujita J."/>
            <person name="Nakamura S."/>
        </authorList>
    </citation>
    <scope>NUCLEOTIDE SEQUENCE [LARGE SCALE GENOMIC DNA]</scope>
    <source>
        <strain evidence="2 3">JCM 18538</strain>
    </source>
</reference>
<dbReference type="Proteomes" id="UP000467428">
    <property type="component" value="Chromosome"/>
</dbReference>
<accession>A0A7I7RWZ7</accession>
<sequence length="125" mass="13835">MSTRATIARWLTLFNAGDADGIAMVYAEDAVNHQIALQPVVGRAAIAQFHRETFAGGPLTCEPINLVVDGEWAALEWTDPDGFRGCGFFLVRDGLIVHQRGYWDSAQWPRCTQGYTPSEHEPSSR</sequence>
<feature type="domain" description="SnoaL-like" evidence="1">
    <location>
        <begin position="8"/>
        <end position="98"/>
    </location>
</feature>
<dbReference type="SUPFAM" id="SSF54427">
    <property type="entry name" value="NTF2-like"/>
    <property type="match status" value="1"/>
</dbReference>
<evidence type="ECO:0000259" key="1">
    <source>
        <dbReference type="Pfam" id="PF12680"/>
    </source>
</evidence>
<name>A0A7I7RWZ7_9MYCO</name>
<dbReference type="AlphaFoldDB" id="A0A7I7RWZ7"/>